<feature type="chain" id="PRO_5041420886" evidence="1">
    <location>
        <begin position="29"/>
        <end position="126"/>
    </location>
</feature>
<evidence type="ECO:0000313" key="3">
    <source>
        <dbReference type="Proteomes" id="UP001174936"/>
    </source>
</evidence>
<evidence type="ECO:0000313" key="2">
    <source>
        <dbReference type="EMBL" id="KAK0648084.1"/>
    </source>
</evidence>
<keyword evidence="3" id="KW-1185">Reference proteome</keyword>
<keyword evidence="1" id="KW-0732">Signal</keyword>
<proteinExistence type="predicted"/>
<feature type="signal peptide" evidence="1">
    <location>
        <begin position="1"/>
        <end position="28"/>
    </location>
</feature>
<dbReference type="AlphaFoldDB" id="A0AA39Y9A6"/>
<evidence type="ECO:0000256" key="1">
    <source>
        <dbReference type="SAM" id="SignalP"/>
    </source>
</evidence>
<sequence length="126" mass="14280">MPLHHDTGCHLRCTALLLSFFLPTFTTAVTTPAPPTWSFAAYTLPNCASTPVLSINGSTERDCSDTTQLMQSYRFSSTTNEETNETYSVRLYDQAECLYLSMIHDERDGECQEVGFRSWNVFGFER</sequence>
<protein>
    <submittedName>
        <fullName evidence="2">Uncharacterized protein</fullName>
    </submittedName>
</protein>
<dbReference type="Proteomes" id="UP001174936">
    <property type="component" value="Unassembled WGS sequence"/>
</dbReference>
<gene>
    <name evidence="2" type="ORF">B0T16DRAFT_407703</name>
</gene>
<name>A0AA39Y9A6_9PEZI</name>
<organism evidence="2 3">
    <name type="scientific">Cercophora newfieldiana</name>
    <dbReference type="NCBI Taxonomy" id="92897"/>
    <lineage>
        <taxon>Eukaryota</taxon>
        <taxon>Fungi</taxon>
        <taxon>Dikarya</taxon>
        <taxon>Ascomycota</taxon>
        <taxon>Pezizomycotina</taxon>
        <taxon>Sordariomycetes</taxon>
        <taxon>Sordariomycetidae</taxon>
        <taxon>Sordariales</taxon>
        <taxon>Lasiosphaeriaceae</taxon>
        <taxon>Cercophora</taxon>
    </lineage>
</organism>
<reference evidence="2" key="1">
    <citation type="submission" date="2023-06" db="EMBL/GenBank/DDBJ databases">
        <title>Genome-scale phylogeny and comparative genomics of the fungal order Sordariales.</title>
        <authorList>
            <consortium name="Lawrence Berkeley National Laboratory"/>
            <person name="Hensen N."/>
            <person name="Bonometti L."/>
            <person name="Westerberg I."/>
            <person name="Brannstrom I.O."/>
            <person name="Guillou S."/>
            <person name="Cros-Aarteil S."/>
            <person name="Calhoun S."/>
            <person name="Haridas S."/>
            <person name="Kuo A."/>
            <person name="Mondo S."/>
            <person name="Pangilinan J."/>
            <person name="Riley R."/>
            <person name="Labutti K."/>
            <person name="Andreopoulos B."/>
            <person name="Lipzen A."/>
            <person name="Chen C."/>
            <person name="Yanf M."/>
            <person name="Daum C."/>
            <person name="Ng V."/>
            <person name="Clum A."/>
            <person name="Steindorff A."/>
            <person name="Ohm R."/>
            <person name="Martin F."/>
            <person name="Silar P."/>
            <person name="Natvig D."/>
            <person name="Lalanne C."/>
            <person name="Gautier V."/>
            <person name="Ament-Velasquez S.L."/>
            <person name="Kruys A."/>
            <person name="Hutchinson M.I."/>
            <person name="Powell A.J."/>
            <person name="Barry K."/>
            <person name="Miller A.N."/>
            <person name="Grigoriev I.V."/>
            <person name="Debuchy R."/>
            <person name="Gladieux P."/>
            <person name="Thoren M.H."/>
            <person name="Johannesson H."/>
        </authorList>
    </citation>
    <scope>NUCLEOTIDE SEQUENCE</scope>
    <source>
        <strain evidence="2">SMH2532-1</strain>
    </source>
</reference>
<accession>A0AA39Y9A6</accession>
<dbReference type="EMBL" id="JAULSV010000003">
    <property type="protein sequence ID" value="KAK0648084.1"/>
    <property type="molecule type" value="Genomic_DNA"/>
</dbReference>
<comment type="caution">
    <text evidence="2">The sequence shown here is derived from an EMBL/GenBank/DDBJ whole genome shotgun (WGS) entry which is preliminary data.</text>
</comment>